<dbReference type="AlphaFoldDB" id="A0A5C7EPZ6"/>
<organism evidence="1 2">
    <name type="scientific">Campylobacter jejuni</name>
    <dbReference type="NCBI Taxonomy" id="197"/>
    <lineage>
        <taxon>Bacteria</taxon>
        <taxon>Pseudomonadati</taxon>
        <taxon>Campylobacterota</taxon>
        <taxon>Epsilonproteobacteria</taxon>
        <taxon>Campylobacterales</taxon>
        <taxon>Campylobacteraceae</taxon>
        <taxon>Campylobacter</taxon>
    </lineage>
</organism>
<sequence length="106" mass="12684">MKEKTLLTKRDYLYSYGFMFFCYIGIFYIGYNDEISFFANIFVTFFVTFFIIFIGLFLGLSQLIQALFMISCEILFFVSKLIFKLFKKCFKTKNQPPKQLPSLKEF</sequence>
<comment type="caution">
    <text evidence="1">The sequence shown here is derived from an EMBL/GenBank/DDBJ whole genome shotgun (WGS) entry which is preliminary data.</text>
</comment>
<reference evidence="1 2" key="1">
    <citation type="submission" date="2019-06" db="EMBL/GenBank/DDBJ databases">
        <title>Epidemiology of MDR Campylobacter spp.</title>
        <authorList>
            <person name="Addetia A."/>
            <person name="Greninger A."/>
            <person name="Fang F."/>
        </authorList>
    </citation>
    <scope>NUCLEOTIDE SEQUENCE [LARGE SCALE GENOMIC DNA]</scope>
    <source>
        <strain evidence="1 2">HMC314</strain>
    </source>
</reference>
<name>A0A5C7EPZ6_CAMJU</name>
<dbReference type="EMBL" id="VEVS01000061">
    <property type="protein sequence ID" value="TNO40479.1"/>
    <property type="molecule type" value="Genomic_DNA"/>
</dbReference>
<evidence type="ECO:0000313" key="1">
    <source>
        <dbReference type="EMBL" id="TNO40479.1"/>
    </source>
</evidence>
<accession>A0A5C7EPZ6</accession>
<proteinExistence type="predicted"/>
<dbReference type="Proteomes" id="UP000312397">
    <property type="component" value="Unassembled WGS sequence"/>
</dbReference>
<evidence type="ECO:0000313" key="2">
    <source>
        <dbReference type="Proteomes" id="UP000312397"/>
    </source>
</evidence>
<gene>
    <name evidence="1" type="ORF">FH034_09845</name>
</gene>
<protein>
    <submittedName>
        <fullName evidence="1">Uncharacterized protein</fullName>
    </submittedName>
</protein>